<dbReference type="EMBL" id="CP145607">
    <property type="protein sequence ID" value="WWM71159.1"/>
    <property type="molecule type" value="Genomic_DNA"/>
</dbReference>
<dbReference type="PROSITE" id="PS50109">
    <property type="entry name" value="HIS_KIN"/>
    <property type="match status" value="1"/>
</dbReference>
<keyword evidence="7" id="KW-0472">Membrane</keyword>
<dbReference type="Gene3D" id="1.10.287.130">
    <property type="match status" value="1"/>
</dbReference>
<dbReference type="CDD" id="cd00075">
    <property type="entry name" value="HATPase"/>
    <property type="match status" value="1"/>
</dbReference>
<evidence type="ECO:0000256" key="6">
    <source>
        <dbReference type="ARBA" id="ARBA00023012"/>
    </source>
</evidence>
<dbReference type="RefSeq" id="WP_338504487.1">
    <property type="nucleotide sequence ID" value="NZ_CP145607.1"/>
</dbReference>
<dbReference type="Pfam" id="PF00512">
    <property type="entry name" value="HisKA"/>
    <property type="match status" value="1"/>
</dbReference>
<dbReference type="CDD" id="cd00082">
    <property type="entry name" value="HisKA"/>
    <property type="match status" value="1"/>
</dbReference>
<proteinExistence type="predicted"/>
<keyword evidence="7" id="KW-0812">Transmembrane</keyword>
<feature type="transmembrane region" description="Helical" evidence="7">
    <location>
        <begin position="12"/>
        <end position="33"/>
    </location>
</feature>
<dbReference type="PRINTS" id="PR00344">
    <property type="entry name" value="BCTRLSENSOR"/>
</dbReference>
<dbReference type="SMART" id="SM00387">
    <property type="entry name" value="HATPase_c"/>
    <property type="match status" value="1"/>
</dbReference>
<dbReference type="InterPro" id="IPR003594">
    <property type="entry name" value="HATPase_dom"/>
</dbReference>
<dbReference type="InterPro" id="IPR050736">
    <property type="entry name" value="Sensor_HK_Regulatory"/>
</dbReference>
<dbReference type="InterPro" id="IPR036890">
    <property type="entry name" value="HATPase_C_sf"/>
</dbReference>
<dbReference type="InterPro" id="IPR005467">
    <property type="entry name" value="His_kinase_dom"/>
</dbReference>
<keyword evidence="10" id="KW-1185">Reference proteome</keyword>
<evidence type="ECO:0000256" key="5">
    <source>
        <dbReference type="ARBA" id="ARBA00022777"/>
    </source>
</evidence>
<dbReference type="PANTHER" id="PTHR43711:SF1">
    <property type="entry name" value="HISTIDINE KINASE 1"/>
    <property type="match status" value="1"/>
</dbReference>
<organism evidence="9 10">
    <name type="scientific">Sphingomonas kaistensis</name>
    <dbReference type="NCBI Taxonomy" id="298708"/>
    <lineage>
        <taxon>Bacteria</taxon>
        <taxon>Pseudomonadati</taxon>
        <taxon>Pseudomonadota</taxon>
        <taxon>Alphaproteobacteria</taxon>
        <taxon>Sphingomonadales</taxon>
        <taxon>Sphingomonadaceae</taxon>
        <taxon>Sphingomonas</taxon>
    </lineage>
</organism>
<evidence type="ECO:0000256" key="3">
    <source>
        <dbReference type="ARBA" id="ARBA00022553"/>
    </source>
</evidence>
<evidence type="ECO:0000256" key="2">
    <source>
        <dbReference type="ARBA" id="ARBA00012438"/>
    </source>
</evidence>
<dbReference type="Gene3D" id="3.30.565.10">
    <property type="entry name" value="Histidine kinase-like ATPase, C-terminal domain"/>
    <property type="match status" value="1"/>
</dbReference>
<dbReference type="InterPro" id="IPR035965">
    <property type="entry name" value="PAS-like_dom_sf"/>
</dbReference>
<dbReference type="Gene3D" id="3.30.450.20">
    <property type="entry name" value="PAS domain"/>
    <property type="match status" value="2"/>
</dbReference>
<dbReference type="Proteomes" id="UP001382935">
    <property type="component" value="Chromosome"/>
</dbReference>
<evidence type="ECO:0000256" key="1">
    <source>
        <dbReference type="ARBA" id="ARBA00000085"/>
    </source>
</evidence>
<dbReference type="SMART" id="SM00388">
    <property type="entry name" value="HisKA"/>
    <property type="match status" value="1"/>
</dbReference>
<evidence type="ECO:0000259" key="8">
    <source>
        <dbReference type="PROSITE" id="PS50109"/>
    </source>
</evidence>
<dbReference type="Pfam" id="PF02518">
    <property type="entry name" value="HATPase_c"/>
    <property type="match status" value="1"/>
</dbReference>
<evidence type="ECO:0000313" key="10">
    <source>
        <dbReference type="Proteomes" id="UP001382935"/>
    </source>
</evidence>
<keyword evidence="6" id="KW-0902">Two-component regulatory system</keyword>
<gene>
    <name evidence="9" type="ORF">V6R86_10880</name>
</gene>
<dbReference type="SUPFAM" id="SSF55785">
    <property type="entry name" value="PYP-like sensor domain (PAS domain)"/>
    <property type="match status" value="3"/>
</dbReference>
<dbReference type="SUPFAM" id="SSF55874">
    <property type="entry name" value="ATPase domain of HSP90 chaperone/DNA topoisomerase II/histidine kinase"/>
    <property type="match status" value="1"/>
</dbReference>
<feature type="domain" description="Histidine kinase" evidence="8">
    <location>
        <begin position="568"/>
        <end position="784"/>
    </location>
</feature>
<accession>A0ABZ2G411</accession>
<protein>
    <recommendedName>
        <fullName evidence="2">histidine kinase</fullName>
        <ecNumber evidence="2">2.7.13.3</ecNumber>
    </recommendedName>
</protein>
<keyword evidence="3" id="KW-0597">Phosphoprotein</keyword>
<evidence type="ECO:0000313" key="9">
    <source>
        <dbReference type="EMBL" id="WWM71159.1"/>
    </source>
</evidence>
<dbReference type="InterPro" id="IPR004358">
    <property type="entry name" value="Sig_transdc_His_kin-like_C"/>
</dbReference>
<dbReference type="PANTHER" id="PTHR43711">
    <property type="entry name" value="TWO-COMPONENT HISTIDINE KINASE"/>
    <property type="match status" value="1"/>
</dbReference>
<dbReference type="Pfam" id="PF12860">
    <property type="entry name" value="PAS_7"/>
    <property type="match status" value="2"/>
</dbReference>
<keyword evidence="7" id="KW-1133">Transmembrane helix</keyword>
<reference evidence="9 10" key="1">
    <citation type="submission" date="2024-02" db="EMBL/GenBank/DDBJ databases">
        <title>Full genome sequence of Sphingomonas kaistensis.</title>
        <authorList>
            <person name="Poletto B.L."/>
            <person name="Silva G."/>
            <person name="Galante D."/>
            <person name="Campos K.R."/>
            <person name="Santos M.B.N."/>
            <person name="Sacchi C.T."/>
        </authorList>
    </citation>
    <scope>NUCLEOTIDE SEQUENCE [LARGE SCALE GENOMIC DNA]</scope>
    <source>
        <strain evidence="9 10">MA4R</strain>
    </source>
</reference>
<dbReference type="InterPro" id="IPR036097">
    <property type="entry name" value="HisK_dim/P_sf"/>
</dbReference>
<dbReference type="InterPro" id="IPR003661">
    <property type="entry name" value="HisK_dim/P_dom"/>
</dbReference>
<dbReference type="EC" id="2.7.13.3" evidence="2"/>
<comment type="catalytic activity">
    <reaction evidence="1">
        <text>ATP + protein L-histidine = ADP + protein N-phospho-L-histidine.</text>
        <dbReference type="EC" id="2.7.13.3"/>
    </reaction>
</comment>
<sequence>MGGLGTVSHQGVLAAAVAGLCLLIGIALSIAALRQIAAARKAMGSARFLRELLEAGPARAVLVQADGSVELDEALARDFGVALHLPSLKALGEGPGGIEADDVERLAAMLRPAILAGDRIDLALRVKGSARLVDVRGGAAPHSFGAGTALLWISDSSNAAAERGELAARLAGTEQALGALTQLIEAAPFPMWVRDGESRLALVNDAFVTAVEAANANEVVERGIELVEGGGEAGARAGAEQALKDGRPIERVRPATIGGERRMLRLVDVPLPGGTVAGYAFDIQELEDARSELERHALSQRELSDRMTAGAIQFDPDRTLSFYNRPFAVLSEIEPEWLDERPEFDRLLERMRENHRLPEVRDFPEWKAERRGWFISAEEVHEEEWILTNGDHLRVVGQPLPDGGLRIIFEDRTEQVRLASARDTLLRVRTATFDNLFEGVAVFASDGRLTLWNRRFGDFWSLDESWLAQHPRVDELVPAFAGRLVNPTAAATLRELVRAATGERRAEQGRLNLADGRHFAFAAVPLPDGNALFTMIDVTDSSRIEAALRERATALEQADRVRTDFVANMSYELRTPLTSIGGFAEMLREGYAGALSEAAKEYVAAILESVSRLSRLIDDVLDLTQGAKGEVALERERVDLAGLIRTVTVQMEPAAKAKGLRFKVVIGEGTGSISGDHRRLRESLEHVLRNAVAYTDKGEVRLITRGDAERVEILIADTGRGIADELQARVFERFTRFSERRGEAALGLGLPLTRQFIEAHSGTVQLSSVVGKGTSVLITLPRTGPR</sequence>
<name>A0ABZ2G411_9SPHN</name>
<evidence type="ECO:0000256" key="4">
    <source>
        <dbReference type="ARBA" id="ARBA00022679"/>
    </source>
</evidence>
<dbReference type="SUPFAM" id="SSF47384">
    <property type="entry name" value="Homodimeric domain of signal transducing histidine kinase"/>
    <property type="match status" value="1"/>
</dbReference>
<keyword evidence="4" id="KW-0808">Transferase</keyword>
<evidence type="ECO:0000256" key="7">
    <source>
        <dbReference type="SAM" id="Phobius"/>
    </source>
</evidence>
<keyword evidence="5" id="KW-0418">Kinase</keyword>